<dbReference type="GO" id="GO:0016226">
    <property type="term" value="P:iron-sulfur cluster assembly"/>
    <property type="evidence" value="ECO:0007669"/>
    <property type="project" value="InterPro"/>
</dbReference>
<dbReference type="PATRIC" id="fig|44574.3.peg.221"/>
<proteinExistence type="inferred from homology"/>
<dbReference type="EMBL" id="VNHT01000044">
    <property type="protein sequence ID" value="TYP82849.1"/>
    <property type="molecule type" value="Genomic_DNA"/>
</dbReference>
<name>A0A0F7KD13_9PROT</name>
<dbReference type="PROSITE" id="PS01152">
    <property type="entry name" value="HESB"/>
    <property type="match status" value="1"/>
</dbReference>
<reference evidence="3 5" key="2">
    <citation type="journal article" date="2016" name="Genome Announc.">
        <title>Genome Sequence of Nitrosomonas communis Strain Nm2, a Mesophilic Ammonia-Oxidizing Bacterium Isolated from Mediterranean Soil.</title>
        <authorList>
            <person name="Kozlowski J.A."/>
            <person name="Kits K.D."/>
            <person name="Stein L.Y."/>
        </authorList>
    </citation>
    <scope>NUCLEOTIDE SEQUENCE [LARGE SCALE GENOMIC DNA]</scope>
    <source>
        <strain evidence="3 5">Nm2</strain>
    </source>
</reference>
<dbReference type="InterPro" id="IPR050322">
    <property type="entry name" value="Fe-S_cluster_asmbl/transfer"/>
</dbReference>
<dbReference type="SUPFAM" id="SSF89360">
    <property type="entry name" value="HesB-like domain"/>
    <property type="match status" value="1"/>
</dbReference>
<dbReference type="OrthoDB" id="9801228at2"/>
<evidence type="ECO:0000313" key="4">
    <source>
        <dbReference type="EMBL" id="TYP82849.1"/>
    </source>
</evidence>
<dbReference type="InterPro" id="IPR000361">
    <property type="entry name" value="ATAP_core_dom"/>
</dbReference>
<feature type="domain" description="Core" evidence="2">
    <location>
        <begin position="1"/>
        <end position="103"/>
    </location>
</feature>
<dbReference type="InterPro" id="IPR016092">
    <property type="entry name" value="ATAP"/>
</dbReference>
<evidence type="ECO:0000313" key="6">
    <source>
        <dbReference type="Proteomes" id="UP000324176"/>
    </source>
</evidence>
<evidence type="ECO:0000259" key="2">
    <source>
        <dbReference type="Pfam" id="PF01521"/>
    </source>
</evidence>
<evidence type="ECO:0000256" key="1">
    <source>
        <dbReference type="ARBA" id="ARBA00006718"/>
    </source>
</evidence>
<dbReference type="Pfam" id="PF01521">
    <property type="entry name" value="Fe-S_biosyn"/>
    <property type="match status" value="1"/>
</dbReference>
<dbReference type="Gene3D" id="2.60.300.12">
    <property type="entry name" value="HesB-like domain"/>
    <property type="match status" value="1"/>
</dbReference>
<protein>
    <submittedName>
        <fullName evidence="4">Iron-sulfur cluster assembly protein</fullName>
    </submittedName>
</protein>
<dbReference type="GO" id="GO:0005829">
    <property type="term" value="C:cytosol"/>
    <property type="evidence" value="ECO:0007669"/>
    <property type="project" value="TreeGrafter"/>
</dbReference>
<sequence length="117" mass="13264">MPITLTERAAKQIQQQLTKRGKGLALRIDIKESGCSGFTYIFDYVDEMKEEDQLFESHNARIVVKRDNLSYFDGSEIDFVKEGLNSTFKFNNPNVGNTCGCGESFSLKIPEESKENI</sequence>
<evidence type="ECO:0000313" key="3">
    <source>
        <dbReference type="EMBL" id="AKH36699.1"/>
    </source>
</evidence>
<dbReference type="PANTHER" id="PTHR10072:SF41">
    <property type="entry name" value="IRON-SULFUR CLUSTER ASSEMBLY 1 HOMOLOG, MITOCHONDRIAL"/>
    <property type="match status" value="1"/>
</dbReference>
<dbReference type="KEGG" id="nco:AAW31_00915"/>
<dbReference type="AlphaFoldDB" id="A0A0F7KD13"/>
<dbReference type="NCBIfam" id="TIGR00049">
    <property type="entry name" value="iron-sulfur cluster assembly accessory protein"/>
    <property type="match status" value="1"/>
</dbReference>
<dbReference type="Proteomes" id="UP000324176">
    <property type="component" value="Unassembled WGS sequence"/>
</dbReference>
<evidence type="ECO:0000313" key="5">
    <source>
        <dbReference type="Proteomes" id="UP000034156"/>
    </source>
</evidence>
<dbReference type="InterPro" id="IPR017870">
    <property type="entry name" value="FeS_cluster_insertion_CS"/>
</dbReference>
<keyword evidence="5" id="KW-1185">Reference proteome</keyword>
<comment type="similarity">
    <text evidence="1">Belongs to the HesB/IscA family.</text>
</comment>
<reference evidence="4 6" key="3">
    <citation type="submission" date="2019-07" db="EMBL/GenBank/DDBJ databases">
        <title>Active sludge and wastewater microbial communities from Klosterneuburg, Austria.</title>
        <authorList>
            <person name="Wagner M."/>
        </authorList>
    </citation>
    <scope>NUCLEOTIDE SEQUENCE [LARGE SCALE GENOMIC DNA]</scope>
    <source>
        <strain evidence="4 6">Nm2</strain>
    </source>
</reference>
<dbReference type="GO" id="GO:0051537">
    <property type="term" value="F:2 iron, 2 sulfur cluster binding"/>
    <property type="evidence" value="ECO:0007669"/>
    <property type="project" value="TreeGrafter"/>
</dbReference>
<gene>
    <name evidence="3" type="ORF">AAW31_00915</name>
    <name evidence="4" type="ORF">BCL69_104410</name>
</gene>
<dbReference type="PANTHER" id="PTHR10072">
    <property type="entry name" value="IRON-SULFUR CLUSTER ASSEMBLY PROTEIN"/>
    <property type="match status" value="1"/>
</dbReference>
<dbReference type="Proteomes" id="UP000034156">
    <property type="component" value="Chromosome"/>
</dbReference>
<accession>A0A0F7KD13</accession>
<reference evidence="5" key="1">
    <citation type="submission" date="2015-05" db="EMBL/GenBank/DDBJ databases">
        <title>Draft genome of Nitrosomonas communis strain Nm2.</title>
        <authorList>
            <person name="Kozlowski J.A."/>
            <person name="Kits K.D."/>
            <person name="Stein L.Y."/>
        </authorList>
    </citation>
    <scope>NUCLEOTIDE SEQUENCE [LARGE SCALE GENOMIC DNA]</scope>
    <source>
        <strain evidence="5">Nm2</strain>
    </source>
</reference>
<dbReference type="EMBL" id="CP011451">
    <property type="protein sequence ID" value="AKH36699.1"/>
    <property type="molecule type" value="Genomic_DNA"/>
</dbReference>
<dbReference type="RefSeq" id="WP_046848802.1">
    <property type="nucleotide sequence ID" value="NZ_CBDIPD010000091.1"/>
</dbReference>
<dbReference type="InterPro" id="IPR035903">
    <property type="entry name" value="HesB-like_dom_sf"/>
</dbReference>
<organism evidence="3 5">
    <name type="scientific">Nitrosomonas communis</name>
    <dbReference type="NCBI Taxonomy" id="44574"/>
    <lineage>
        <taxon>Bacteria</taxon>
        <taxon>Pseudomonadati</taxon>
        <taxon>Pseudomonadota</taxon>
        <taxon>Betaproteobacteria</taxon>
        <taxon>Nitrosomonadales</taxon>
        <taxon>Nitrosomonadaceae</taxon>
        <taxon>Nitrosomonas</taxon>
    </lineage>
</organism>